<evidence type="ECO:0000256" key="4">
    <source>
        <dbReference type="ARBA" id="ARBA00022842"/>
    </source>
</evidence>
<name>A0ABW5DAH4_9BACT</name>
<gene>
    <name evidence="7" type="ORF">ACFSSA_13830</name>
</gene>
<dbReference type="InterPro" id="IPR051804">
    <property type="entry name" value="Carb_Metab_Reg_Kinase/Isom"/>
</dbReference>
<evidence type="ECO:0000256" key="3">
    <source>
        <dbReference type="ARBA" id="ARBA00022833"/>
    </source>
</evidence>
<evidence type="ECO:0000313" key="8">
    <source>
        <dbReference type="Proteomes" id="UP001597375"/>
    </source>
</evidence>
<evidence type="ECO:0000256" key="1">
    <source>
        <dbReference type="ARBA" id="ARBA00001946"/>
    </source>
</evidence>
<dbReference type="InterPro" id="IPR043129">
    <property type="entry name" value="ATPase_NBD"/>
</dbReference>
<dbReference type="RefSeq" id="WP_386821109.1">
    <property type="nucleotide sequence ID" value="NZ_JBHUIT010000031.1"/>
</dbReference>
<dbReference type="Proteomes" id="UP001597375">
    <property type="component" value="Unassembled WGS sequence"/>
</dbReference>
<accession>A0ABW5DAH4</accession>
<organism evidence="7 8">
    <name type="scientific">Luteolibacter algae</name>
    <dbReference type="NCBI Taxonomy" id="454151"/>
    <lineage>
        <taxon>Bacteria</taxon>
        <taxon>Pseudomonadati</taxon>
        <taxon>Verrucomicrobiota</taxon>
        <taxon>Verrucomicrobiia</taxon>
        <taxon>Verrucomicrobiales</taxon>
        <taxon>Verrucomicrobiaceae</taxon>
        <taxon>Luteolibacter</taxon>
    </lineage>
</organism>
<dbReference type="Gene3D" id="3.30.420.40">
    <property type="match status" value="2"/>
</dbReference>
<evidence type="ECO:0000256" key="5">
    <source>
        <dbReference type="ARBA" id="ARBA00038887"/>
    </source>
</evidence>
<dbReference type="SUPFAM" id="SSF53067">
    <property type="entry name" value="Actin-like ATPase domain"/>
    <property type="match status" value="1"/>
</dbReference>
<reference evidence="8" key="1">
    <citation type="journal article" date="2019" name="Int. J. Syst. Evol. Microbiol.">
        <title>The Global Catalogue of Microorganisms (GCM) 10K type strain sequencing project: providing services to taxonomists for standard genome sequencing and annotation.</title>
        <authorList>
            <consortium name="The Broad Institute Genomics Platform"/>
            <consortium name="The Broad Institute Genome Sequencing Center for Infectious Disease"/>
            <person name="Wu L."/>
            <person name="Ma J."/>
        </authorList>
    </citation>
    <scope>NUCLEOTIDE SEQUENCE [LARGE SCALE GENOMIC DNA]</scope>
    <source>
        <strain evidence="8">CGMCC 4.7106</strain>
    </source>
</reference>
<sequence length="284" mass="29740">MITAMELGGTKTVVAIGGSDGSLGEEFRFPTTTPEETFTTAVEWIAERGTPSKMGVAAFGPVQINPKAENWGDMLPTPKPNWSGFSITKALLAKFPGLEITLETDVNAACLAESRIGAAAGLENVAYITIGTGIGAGVLCDGRLLHGALHPEFGHLLLPRKAGDDFAGTCPFHGCCLEGMASGPAIEQRWEKCGDKLPPEHPAWDTEAWYLAHGIQALLAIAPPERVVIGGGVSQAAGLHEKTEELIKELAGGYFPALENAPYIVPPKLGQEAGICGALMLTGL</sequence>
<comment type="cofactor">
    <cofactor evidence="1">
        <name>Mg(2+)</name>
        <dbReference type="ChEBI" id="CHEBI:18420"/>
    </cofactor>
</comment>
<dbReference type="InterPro" id="IPR049874">
    <property type="entry name" value="ROK_cs"/>
</dbReference>
<evidence type="ECO:0000256" key="2">
    <source>
        <dbReference type="ARBA" id="ARBA00022723"/>
    </source>
</evidence>
<comment type="catalytic activity">
    <reaction evidence="6">
        <text>D-fructose + ATP = D-fructose 6-phosphate + ADP + H(+)</text>
        <dbReference type="Rhea" id="RHEA:16125"/>
        <dbReference type="ChEBI" id="CHEBI:15378"/>
        <dbReference type="ChEBI" id="CHEBI:30616"/>
        <dbReference type="ChEBI" id="CHEBI:37721"/>
        <dbReference type="ChEBI" id="CHEBI:61527"/>
        <dbReference type="ChEBI" id="CHEBI:456216"/>
        <dbReference type="EC" id="2.7.1.4"/>
    </reaction>
</comment>
<evidence type="ECO:0000313" key="7">
    <source>
        <dbReference type="EMBL" id="MFD2257756.1"/>
    </source>
</evidence>
<protein>
    <recommendedName>
        <fullName evidence="5">fructokinase</fullName>
        <ecNumber evidence="5">2.7.1.4</ecNumber>
    </recommendedName>
</protein>
<keyword evidence="8" id="KW-1185">Reference proteome</keyword>
<proteinExistence type="predicted"/>
<evidence type="ECO:0000256" key="6">
    <source>
        <dbReference type="ARBA" id="ARBA00048451"/>
    </source>
</evidence>
<dbReference type="PANTHER" id="PTHR42742:SF3">
    <property type="entry name" value="FRUCTOKINASE"/>
    <property type="match status" value="1"/>
</dbReference>
<dbReference type="CDD" id="cd24067">
    <property type="entry name" value="ASKHA_NBD_ROK_BsFRK-like"/>
    <property type="match status" value="1"/>
</dbReference>
<dbReference type="EMBL" id="JBHUIT010000031">
    <property type="protein sequence ID" value="MFD2257756.1"/>
    <property type="molecule type" value="Genomic_DNA"/>
</dbReference>
<dbReference type="EC" id="2.7.1.4" evidence="5"/>
<dbReference type="InterPro" id="IPR000600">
    <property type="entry name" value="ROK"/>
</dbReference>
<dbReference type="PANTHER" id="PTHR42742">
    <property type="entry name" value="TRANSCRIPTIONAL REPRESSOR MPRA"/>
    <property type="match status" value="1"/>
</dbReference>
<comment type="caution">
    <text evidence="7">The sequence shown here is derived from an EMBL/GenBank/DDBJ whole genome shotgun (WGS) entry which is preliminary data.</text>
</comment>
<dbReference type="PROSITE" id="PS01125">
    <property type="entry name" value="ROK"/>
    <property type="match status" value="1"/>
</dbReference>
<keyword evidence="2" id="KW-0479">Metal-binding</keyword>
<keyword evidence="4" id="KW-0460">Magnesium</keyword>
<keyword evidence="3" id="KW-0862">Zinc</keyword>
<dbReference type="Pfam" id="PF00480">
    <property type="entry name" value="ROK"/>
    <property type="match status" value="1"/>
</dbReference>